<evidence type="ECO:0000313" key="1">
    <source>
        <dbReference type="EMBL" id="CDH05792.1"/>
    </source>
</evidence>
<protein>
    <submittedName>
        <fullName evidence="1">Uncharacterized protein</fullName>
    </submittedName>
</protein>
<dbReference type="EMBL" id="CBSX010000114">
    <property type="protein sequence ID" value="CDH05792.1"/>
    <property type="molecule type" value="Genomic_DNA"/>
</dbReference>
<organism evidence="1 2">
    <name type="scientific">Xenorhabdus bovienii str. oregonense</name>
    <dbReference type="NCBI Taxonomy" id="1398202"/>
    <lineage>
        <taxon>Bacteria</taxon>
        <taxon>Pseudomonadati</taxon>
        <taxon>Pseudomonadota</taxon>
        <taxon>Gammaproteobacteria</taxon>
        <taxon>Enterobacterales</taxon>
        <taxon>Morganellaceae</taxon>
        <taxon>Xenorhabdus</taxon>
    </lineage>
</organism>
<proteinExistence type="predicted"/>
<comment type="caution">
    <text evidence="1">The sequence shown here is derived from an EMBL/GenBank/DDBJ whole genome shotgun (WGS) entry which is preliminary data.</text>
</comment>
<reference evidence="1" key="1">
    <citation type="submission" date="2013-07" db="EMBL/GenBank/DDBJ databases">
        <title>Sub-species coevolution in mutualistic symbiosis.</title>
        <authorList>
            <person name="Murfin K."/>
            <person name="Klassen J."/>
            <person name="Lee M."/>
            <person name="Forst S."/>
            <person name="Stock P."/>
            <person name="Goodrich-Blair H."/>
        </authorList>
    </citation>
    <scope>NUCLEOTIDE SEQUENCE [LARGE SCALE GENOMIC DNA]</scope>
    <source>
        <strain evidence="1">Oregonense</strain>
    </source>
</reference>
<name>A0A077NUA2_XENBV</name>
<evidence type="ECO:0000313" key="2">
    <source>
        <dbReference type="Proteomes" id="UP000028483"/>
    </source>
</evidence>
<gene>
    <name evidence="1" type="ORF">XBO1_2000047</name>
</gene>
<accession>A0A077NUA2</accession>
<sequence length="45" mass="5298">MVFLCLKFAWCKMGVKFRPNISILTLFSLVLSLLTRQNPFAHRKK</sequence>
<dbReference type="AlphaFoldDB" id="A0A077NUA2"/>
<dbReference type="Proteomes" id="UP000028483">
    <property type="component" value="Unassembled WGS sequence"/>
</dbReference>
<dbReference type="HOGENOM" id="CLU_3207085_0_0_6"/>